<dbReference type="PROSITE" id="PS00889">
    <property type="entry name" value="CNMP_BINDING_2"/>
    <property type="match status" value="1"/>
</dbReference>
<feature type="domain" description="Cyclic nucleotide-binding" evidence="1">
    <location>
        <begin position="5"/>
        <end position="102"/>
    </location>
</feature>
<dbReference type="InterPro" id="IPR018488">
    <property type="entry name" value="cNMP-bd_CS"/>
</dbReference>
<name>A0ABV3SYA3_9ACTN</name>
<dbReference type="PANTHER" id="PTHR23011:SF28">
    <property type="entry name" value="CYCLIC NUCLEOTIDE-BINDING DOMAIN CONTAINING PROTEIN"/>
    <property type="match status" value="1"/>
</dbReference>
<dbReference type="PROSITE" id="PS50042">
    <property type="entry name" value="CNMP_BINDING_3"/>
    <property type="match status" value="1"/>
</dbReference>
<dbReference type="RefSeq" id="WP_367993610.1">
    <property type="nucleotide sequence ID" value="NZ_JBFPJR010000013.1"/>
</dbReference>
<dbReference type="SMART" id="SM00100">
    <property type="entry name" value="cNMP"/>
    <property type="match status" value="1"/>
</dbReference>
<reference evidence="2 3" key="1">
    <citation type="submission" date="2024-07" db="EMBL/GenBank/DDBJ databases">
        <authorList>
            <person name="Lee S."/>
            <person name="Kang M."/>
        </authorList>
    </citation>
    <scope>NUCLEOTIDE SEQUENCE [LARGE SCALE GENOMIC DNA]</scope>
    <source>
        <strain evidence="2 3">DS6</strain>
    </source>
</reference>
<dbReference type="InterPro" id="IPR018490">
    <property type="entry name" value="cNMP-bd_dom_sf"/>
</dbReference>
<evidence type="ECO:0000313" key="2">
    <source>
        <dbReference type="EMBL" id="MEX0427843.1"/>
    </source>
</evidence>
<dbReference type="Proteomes" id="UP001556631">
    <property type="component" value="Unassembled WGS sequence"/>
</dbReference>
<organism evidence="2 3">
    <name type="scientific">Nocardioides eburneus</name>
    <dbReference type="NCBI Taxonomy" id="3231482"/>
    <lineage>
        <taxon>Bacteria</taxon>
        <taxon>Bacillati</taxon>
        <taxon>Actinomycetota</taxon>
        <taxon>Actinomycetes</taxon>
        <taxon>Propionibacteriales</taxon>
        <taxon>Nocardioidaceae</taxon>
        <taxon>Nocardioides</taxon>
    </lineage>
</organism>
<evidence type="ECO:0000313" key="3">
    <source>
        <dbReference type="Proteomes" id="UP001556631"/>
    </source>
</evidence>
<dbReference type="InterPro" id="IPR014710">
    <property type="entry name" value="RmlC-like_jellyroll"/>
</dbReference>
<dbReference type="InterPro" id="IPR000595">
    <property type="entry name" value="cNMP-bd_dom"/>
</dbReference>
<sequence length="125" mass="13441">MTESFFSMFTPREIAAISASGTRVNLPEGWSPIWEDTPADKAYIILNGTVSVRRDGQEIAQLGAGDIVGEAAILNRSLRTASIVALTPLELIHLSAEALQRLSVEMPSFHAALDQVAQERFGSGS</sequence>
<protein>
    <submittedName>
        <fullName evidence="2">Cyclic nucleotide-binding domain-containing protein</fullName>
    </submittedName>
</protein>
<dbReference type="Pfam" id="PF00027">
    <property type="entry name" value="cNMP_binding"/>
    <property type="match status" value="1"/>
</dbReference>
<dbReference type="EMBL" id="JBFPJR010000013">
    <property type="protein sequence ID" value="MEX0427843.1"/>
    <property type="molecule type" value="Genomic_DNA"/>
</dbReference>
<accession>A0ABV3SYA3</accession>
<keyword evidence="3" id="KW-1185">Reference proteome</keyword>
<dbReference type="PANTHER" id="PTHR23011">
    <property type="entry name" value="CYCLIC NUCLEOTIDE-BINDING DOMAIN CONTAINING PROTEIN"/>
    <property type="match status" value="1"/>
</dbReference>
<dbReference type="CDD" id="cd00038">
    <property type="entry name" value="CAP_ED"/>
    <property type="match status" value="1"/>
</dbReference>
<comment type="caution">
    <text evidence="2">The sequence shown here is derived from an EMBL/GenBank/DDBJ whole genome shotgun (WGS) entry which is preliminary data.</text>
</comment>
<proteinExistence type="predicted"/>
<dbReference type="Gene3D" id="2.60.120.10">
    <property type="entry name" value="Jelly Rolls"/>
    <property type="match status" value="1"/>
</dbReference>
<gene>
    <name evidence="2" type="ORF">AB3X52_09445</name>
</gene>
<evidence type="ECO:0000259" key="1">
    <source>
        <dbReference type="PROSITE" id="PS50042"/>
    </source>
</evidence>
<dbReference type="SUPFAM" id="SSF51206">
    <property type="entry name" value="cAMP-binding domain-like"/>
    <property type="match status" value="1"/>
</dbReference>